<dbReference type="VEuPathDB" id="CryptoDB:Cvel_3217"/>
<feature type="transmembrane region" description="Helical" evidence="1">
    <location>
        <begin position="113"/>
        <end position="131"/>
    </location>
</feature>
<feature type="transmembrane region" description="Helical" evidence="1">
    <location>
        <begin position="143"/>
        <end position="164"/>
    </location>
</feature>
<protein>
    <submittedName>
        <fullName evidence="2">Uncharacterized protein</fullName>
    </submittedName>
</protein>
<proteinExistence type="predicted"/>
<organism evidence="2">
    <name type="scientific">Chromera velia CCMP2878</name>
    <dbReference type="NCBI Taxonomy" id="1169474"/>
    <lineage>
        <taxon>Eukaryota</taxon>
        <taxon>Sar</taxon>
        <taxon>Alveolata</taxon>
        <taxon>Colpodellida</taxon>
        <taxon>Chromeraceae</taxon>
        <taxon>Chromera</taxon>
    </lineage>
</organism>
<gene>
    <name evidence="2" type="ORF">Cvel_3217</name>
</gene>
<evidence type="ECO:0000313" key="2">
    <source>
        <dbReference type="EMBL" id="CEM10992.1"/>
    </source>
</evidence>
<accession>A0A0G4FDJ8</accession>
<dbReference type="AlphaFoldDB" id="A0A0G4FDJ8"/>
<keyword evidence="1" id="KW-0472">Membrane</keyword>
<sequence>MPSIRLVATAVAVGMGVTSAFQQTPIRALKQRSEASTTLNDVKEMDLDSTWTYVKNRNIKPITEAKKLDILRTQILPVGTEQHAEAVHEILRNADLPMGVAQTNAVKRAPANVVLAGAVILFLIGFLGHWMNVINVPRGLPLLFGWPRVSWLAISSLMLPAYFLHLEGYNTIQRDAMYEELAKYGIKREDPFLEPPRELIKP</sequence>
<dbReference type="EMBL" id="CDMZ01000286">
    <property type="protein sequence ID" value="CEM10992.1"/>
    <property type="molecule type" value="Genomic_DNA"/>
</dbReference>
<name>A0A0G4FDJ8_9ALVE</name>
<reference evidence="2" key="1">
    <citation type="submission" date="2014-11" db="EMBL/GenBank/DDBJ databases">
        <authorList>
            <person name="Otto D Thomas"/>
            <person name="Naeem Raeece"/>
        </authorList>
    </citation>
    <scope>NUCLEOTIDE SEQUENCE</scope>
</reference>
<keyword evidence="1" id="KW-0812">Transmembrane</keyword>
<evidence type="ECO:0000256" key="1">
    <source>
        <dbReference type="SAM" id="Phobius"/>
    </source>
</evidence>
<keyword evidence="1" id="KW-1133">Transmembrane helix</keyword>